<evidence type="ECO:0000313" key="3">
    <source>
        <dbReference type="Proteomes" id="UP000036908"/>
    </source>
</evidence>
<organism evidence="2 3">
    <name type="scientific">Roseivirga seohaensis subsp. aquiponti</name>
    <dbReference type="NCBI Taxonomy" id="1566026"/>
    <lineage>
        <taxon>Bacteria</taxon>
        <taxon>Pseudomonadati</taxon>
        <taxon>Bacteroidota</taxon>
        <taxon>Cytophagia</taxon>
        <taxon>Cytophagales</taxon>
        <taxon>Roseivirgaceae</taxon>
        <taxon>Roseivirga</taxon>
    </lineage>
</organism>
<dbReference type="OrthoDB" id="5493262at2"/>
<sequence>MKRSTIFVILIVLLLGVTVFNFLTVGESSKEYIARIETERKDKDKRMLASSSPLLEEDKRTFTKLNYYPVNEDYKILARLVEIEKKVPIFITTTTGEQEKYIPFAHAEFELEGKPQRLLLYKDWDDINPNRLFLMFADDTSGDETYGGGRYIDLMENGTNSVVLDFNTAYNPYCHFNPEYSCPIPPAENLLKVPIKAGEKLYKND</sequence>
<protein>
    <recommendedName>
        <fullName evidence="4">DUF1684 domain-containing protein</fullName>
    </recommendedName>
</protein>
<gene>
    <name evidence="2" type="ORF">OB69_09855</name>
</gene>
<keyword evidence="3" id="KW-1185">Reference proteome</keyword>
<evidence type="ECO:0000256" key="1">
    <source>
        <dbReference type="SAM" id="Phobius"/>
    </source>
</evidence>
<dbReference type="InterPro" id="IPR012467">
    <property type="entry name" value="DUF1684"/>
</dbReference>
<dbReference type="RefSeq" id="WP_053223557.1">
    <property type="nucleotide sequence ID" value="NZ_JSVA01000010.1"/>
</dbReference>
<reference evidence="3" key="1">
    <citation type="submission" date="2014-11" db="EMBL/GenBank/DDBJ databases">
        <title>Genome sequencing of Roseivirga sp. D-25.</title>
        <authorList>
            <person name="Selvaratnam C."/>
            <person name="Thevarajoo S."/>
            <person name="Goh K.M."/>
            <person name="Eee R."/>
            <person name="Chan K.-G."/>
            <person name="Chong C.S."/>
        </authorList>
    </citation>
    <scope>NUCLEOTIDE SEQUENCE [LARGE SCALE GENOMIC DNA]</scope>
    <source>
        <strain evidence="3">D-25</strain>
    </source>
</reference>
<dbReference type="PATRIC" id="fig|1566026.4.peg.253"/>
<feature type="transmembrane region" description="Helical" evidence="1">
    <location>
        <begin position="6"/>
        <end position="25"/>
    </location>
</feature>
<evidence type="ECO:0008006" key="4">
    <source>
        <dbReference type="Google" id="ProtNLM"/>
    </source>
</evidence>
<name>A0A0L8AK63_9BACT</name>
<proteinExistence type="predicted"/>
<keyword evidence="1" id="KW-0812">Transmembrane</keyword>
<accession>A0A0L8AK63</accession>
<comment type="caution">
    <text evidence="2">The sequence shown here is derived from an EMBL/GenBank/DDBJ whole genome shotgun (WGS) entry which is preliminary data.</text>
</comment>
<keyword evidence="1" id="KW-0472">Membrane</keyword>
<dbReference type="PANTHER" id="PTHR41913:SF1">
    <property type="entry name" value="DUF1684 DOMAIN-CONTAINING PROTEIN"/>
    <property type="match status" value="1"/>
</dbReference>
<dbReference type="Proteomes" id="UP000036908">
    <property type="component" value="Unassembled WGS sequence"/>
</dbReference>
<evidence type="ECO:0000313" key="2">
    <source>
        <dbReference type="EMBL" id="KOF02622.1"/>
    </source>
</evidence>
<dbReference type="Pfam" id="PF07920">
    <property type="entry name" value="DUF1684"/>
    <property type="match status" value="1"/>
</dbReference>
<dbReference type="EMBL" id="JSVA01000010">
    <property type="protein sequence ID" value="KOF02622.1"/>
    <property type="molecule type" value="Genomic_DNA"/>
</dbReference>
<dbReference type="PANTHER" id="PTHR41913">
    <property type="entry name" value="DUF1684 DOMAIN-CONTAINING PROTEIN"/>
    <property type="match status" value="1"/>
</dbReference>
<dbReference type="AlphaFoldDB" id="A0A0L8AK63"/>
<keyword evidence="1" id="KW-1133">Transmembrane helix</keyword>